<keyword evidence="1" id="KW-0472">Membrane</keyword>
<sequence length="386" mass="43617">MKKILRNLTDPDFLIKHSKVIGLSIGAGLIVCLVFVFILTAKDSAKPKVVKKDAVEKRIQENIASKEKADKEQQQEILSQSLQNSFVFEKLKYKTPDTTKLSNAFINTTDLVLDSDNEYMLFQTVENGLYTYNIENGKKGVITQVSIAHYLADGKVYYVEIQDKIGTRLMEYDLKTQEKEEVTNLTYSQNIGGVATSDNVVYYILIQNGKSYLTAVNMSPESDITYIHNLMLELPVGSVLKQDGKDVYLINGTGFYKVVQGKLQKAGALPNYNFQDVKVWNHQPLLYAYDEKANISKIIYQGKVILQSNNVFEMFPIDDTYLLVNDGNKLKIINKDTLKYKLVSSNANNSVVVNGNIIFSQSVDAHDVSDTDKPEGAGYYFYYEKQ</sequence>
<accession>A0A6M6EA76</accession>
<gene>
    <name evidence="2" type="ORF">FDZ14_30725</name>
</gene>
<dbReference type="RefSeq" id="WP_171778456.1">
    <property type="nucleotide sequence ID" value="NZ_CP045273.1"/>
</dbReference>
<evidence type="ECO:0000313" key="2">
    <source>
        <dbReference type="EMBL" id="QJX80465.1"/>
    </source>
</evidence>
<dbReference type="AlphaFoldDB" id="A0A6M6EA76"/>
<protein>
    <submittedName>
        <fullName evidence="2">Uncharacterized protein</fullName>
    </submittedName>
</protein>
<keyword evidence="1" id="KW-0812">Transmembrane</keyword>
<reference evidence="2 3" key="1">
    <citation type="submission" date="2019-10" db="EMBL/GenBank/DDBJ databases">
        <title>Complete genome sequences for adaption low water activity.</title>
        <authorList>
            <person name="Zhao L."/>
            <person name="Zhong J."/>
        </authorList>
    </citation>
    <scope>NUCLEOTIDE SEQUENCE [LARGE SCALE GENOMIC DNA]</scope>
    <source>
        <strain evidence="2 3">FDU301</strain>
        <plasmid evidence="3">pfdu301a</plasmid>
    </source>
</reference>
<keyword evidence="1" id="KW-1133">Transmembrane helix</keyword>
<name>A0A6M6EA76_PRIMG</name>
<evidence type="ECO:0000256" key="1">
    <source>
        <dbReference type="SAM" id="Phobius"/>
    </source>
</evidence>
<evidence type="ECO:0000313" key="3">
    <source>
        <dbReference type="Proteomes" id="UP000501076"/>
    </source>
</evidence>
<organism evidence="2 3">
    <name type="scientific">Priestia megaterium</name>
    <name type="common">Bacillus megaterium</name>
    <dbReference type="NCBI Taxonomy" id="1404"/>
    <lineage>
        <taxon>Bacteria</taxon>
        <taxon>Bacillati</taxon>
        <taxon>Bacillota</taxon>
        <taxon>Bacilli</taxon>
        <taxon>Bacillales</taxon>
        <taxon>Bacillaceae</taxon>
        <taxon>Priestia</taxon>
    </lineage>
</organism>
<dbReference type="SUPFAM" id="SSF69304">
    <property type="entry name" value="Tricorn protease N-terminal domain"/>
    <property type="match status" value="1"/>
</dbReference>
<proteinExistence type="predicted"/>
<geneLocation type="plasmid" evidence="3">
    <name>pfdu301a</name>
</geneLocation>
<keyword evidence="2" id="KW-0614">Plasmid</keyword>
<dbReference type="Proteomes" id="UP000501076">
    <property type="component" value="Plasmid pFDU301A"/>
</dbReference>
<feature type="transmembrane region" description="Helical" evidence="1">
    <location>
        <begin position="20"/>
        <end position="41"/>
    </location>
</feature>
<dbReference type="EMBL" id="CP045273">
    <property type="protein sequence ID" value="QJX80465.1"/>
    <property type="molecule type" value="Genomic_DNA"/>
</dbReference>